<dbReference type="SMART" id="SM00267">
    <property type="entry name" value="GGDEF"/>
    <property type="match status" value="1"/>
</dbReference>
<proteinExistence type="predicted"/>
<evidence type="ECO:0000256" key="1">
    <source>
        <dbReference type="SAM" id="Phobius"/>
    </source>
</evidence>
<feature type="domain" description="GGDEF" evidence="2">
    <location>
        <begin position="139"/>
        <end position="273"/>
    </location>
</feature>
<organism evidence="3 4">
    <name type="scientific">Macrococcus equipercicus</name>
    <dbReference type="NCBI Taxonomy" id="69967"/>
    <lineage>
        <taxon>Bacteria</taxon>
        <taxon>Bacillati</taxon>
        <taxon>Bacillota</taxon>
        <taxon>Bacilli</taxon>
        <taxon>Bacillales</taxon>
        <taxon>Staphylococcaceae</taxon>
        <taxon>Macrococcus</taxon>
    </lineage>
</organism>
<keyword evidence="1" id="KW-1133">Transmembrane helix</keyword>
<reference evidence="3" key="1">
    <citation type="submission" date="2021-04" db="EMBL/GenBank/DDBJ databases">
        <title>Complete Genome Sequences of Macrococcus spp. from dog and cattle.</title>
        <authorList>
            <person name="Schwendener S."/>
            <person name="Perreten V."/>
        </authorList>
    </citation>
    <scope>NUCLEOTIDE SEQUENCE</scope>
    <source>
        <strain evidence="3">Epi0143-OL</strain>
    </source>
</reference>
<dbReference type="Pfam" id="PF00990">
    <property type="entry name" value="GGDEF"/>
    <property type="match status" value="1"/>
</dbReference>
<dbReference type="NCBIfam" id="TIGR00254">
    <property type="entry name" value="GGDEF"/>
    <property type="match status" value="1"/>
</dbReference>
<dbReference type="RefSeq" id="WP_254249862.1">
    <property type="nucleotide sequence ID" value="NZ_CP073809.1"/>
</dbReference>
<name>A0A9Q9F368_9STAP</name>
<sequence>MKQFDYTLVLAVSCFIFSLLISASFVGANVLIHMNTHNVPGTLLLLTVIVTLLLYTSCMIAIRLLSNNMKYALDEVKNGSFSEEPAKNSHFRLRLFNAEMTEKLSSLQTDIYLDKVTSIPNRRALYRHFDELSRNHADQHHYICLFDIDRFKAINDTYGHVTGDELLASICQRITGSLADGEQLFRLAGDEFVIITSSDYSNPYFPATLKLDNLFKLPFAVTEHVLYTGISYGCSEYGADGTTLDALLAKADEAMYEQKRTRHGNESQPVKSTT</sequence>
<evidence type="ECO:0000313" key="3">
    <source>
        <dbReference type="EMBL" id="UTH13589.1"/>
    </source>
</evidence>
<protein>
    <submittedName>
        <fullName evidence="3">GGDEF domain-containing protein</fullName>
    </submittedName>
</protein>
<dbReference type="PROSITE" id="PS50887">
    <property type="entry name" value="GGDEF"/>
    <property type="match status" value="1"/>
</dbReference>
<dbReference type="Gene3D" id="3.30.70.270">
    <property type="match status" value="1"/>
</dbReference>
<dbReference type="PANTHER" id="PTHR46663:SF2">
    <property type="entry name" value="GGDEF DOMAIN-CONTAINING PROTEIN"/>
    <property type="match status" value="1"/>
</dbReference>
<dbReference type="PANTHER" id="PTHR46663">
    <property type="entry name" value="DIGUANYLATE CYCLASE DGCT-RELATED"/>
    <property type="match status" value="1"/>
</dbReference>
<dbReference type="InterPro" id="IPR052163">
    <property type="entry name" value="DGC-Regulatory_Protein"/>
</dbReference>
<gene>
    <name evidence="3" type="ORF">KFV11_10245</name>
</gene>
<dbReference type="KEGG" id="mequ:KFV11_10245"/>
<keyword evidence="1" id="KW-0812">Transmembrane</keyword>
<evidence type="ECO:0000313" key="4">
    <source>
        <dbReference type="Proteomes" id="UP001057381"/>
    </source>
</evidence>
<dbReference type="InterPro" id="IPR043128">
    <property type="entry name" value="Rev_trsase/Diguanyl_cyclase"/>
</dbReference>
<dbReference type="Proteomes" id="UP001057381">
    <property type="component" value="Chromosome"/>
</dbReference>
<dbReference type="InterPro" id="IPR029787">
    <property type="entry name" value="Nucleotide_cyclase"/>
</dbReference>
<dbReference type="SUPFAM" id="SSF55073">
    <property type="entry name" value="Nucleotide cyclase"/>
    <property type="match status" value="1"/>
</dbReference>
<dbReference type="EMBL" id="CP073809">
    <property type="protein sequence ID" value="UTH13589.1"/>
    <property type="molecule type" value="Genomic_DNA"/>
</dbReference>
<evidence type="ECO:0000259" key="2">
    <source>
        <dbReference type="PROSITE" id="PS50887"/>
    </source>
</evidence>
<keyword evidence="1" id="KW-0472">Membrane</keyword>
<accession>A0A9Q9F368</accession>
<dbReference type="AlphaFoldDB" id="A0A9Q9F368"/>
<dbReference type="InterPro" id="IPR000160">
    <property type="entry name" value="GGDEF_dom"/>
</dbReference>
<feature type="transmembrane region" description="Helical" evidence="1">
    <location>
        <begin position="44"/>
        <end position="65"/>
    </location>
</feature>
<dbReference type="CDD" id="cd01949">
    <property type="entry name" value="GGDEF"/>
    <property type="match status" value="1"/>
</dbReference>